<dbReference type="AlphaFoldDB" id="K3WJJ0"/>
<dbReference type="STRING" id="431595.K3WJJ0"/>
<name>K3WJJ0_GLOUD</name>
<evidence type="ECO:0000313" key="2">
    <source>
        <dbReference type="Proteomes" id="UP000019132"/>
    </source>
</evidence>
<dbReference type="VEuPathDB" id="FungiDB:PYU1_G005121"/>
<dbReference type="EMBL" id="GL376564">
    <property type="status" value="NOT_ANNOTATED_CDS"/>
    <property type="molecule type" value="Genomic_DNA"/>
</dbReference>
<dbReference type="Proteomes" id="UP000019132">
    <property type="component" value="Unassembled WGS sequence"/>
</dbReference>
<reference evidence="1" key="3">
    <citation type="submission" date="2015-02" db="UniProtKB">
        <authorList>
            <consortium name="EnsemblProtists"/>
        </authorList>
    </citation>
    <scope>IDENTIFICATION</scope>
    <source>
        <strain evidence="1">DAOM BR144</strain>
    </source>
</reference>
<dbReference type="InParanoid" id="K3WJJ0"/>
<accession>K3WJJ0</accession>
<keyword evidence="2" id="KW-1185">Reference proteome</keyword>
<dbReference type="HOGENOM" id="CLU_3130626_0_0_1"/>
<evidence type="ECO:0000313" key="1">
    <source>
        <dbReference type="EnsemblProtists" id="PYU1_T005132"/>
    </source>
</evidence>
<reference evidence="2" key="2">
    <citation type="submission" date="2010-04" db="EMBL/GenBank/DDBJ databases">
        <authorList>
            <person name="Buell R."/>
            <person name="Hamilton J."/>
            <person name="Hostetler J."/>
        </authorList>
    </citation>
    <scope>NUCLEOTIDE SEQUENCE [LARGE SCALE GENOMIC DNA]</scope>
    <source>
        <strain evidence="2">DAOM:BR144</strain>
    </source>
</reference>
<organism evidence="1 2">
    <name type="scientific">Globisporangium ultimum (strain ATCC 200006 / CBS 805.95 / DAOM BR144)</name>
    <name type="common">Pythium ultimum</name>
    <dbReference type="NCBI Taxonomy" id="431595"/>
    <lineage>
        <taxon>Eukaryota</taxon>
        <taxon>Sar</taxon>
        <taxon>Stramenopiles</taxon>
        <taxon>Oomycota</taxon>
        <taxon>Peronosporomycetes</taxon>
        <taxon>Pythiales</taxon>
        <taxon>Pythiaceae</taxon>
        <taxon>Globisporangium</taxon>
    </lineage>
</organism>
<protein>
    <recommendedName>
        <fullName evidence="3">Protein kinase domain-containing protein</fullName>
    </recommendedName>
</protein>
<dbReference type="EnsemblProtists" id="PYU1_T005132">
    <property type="protein sequence ID" value="PYU1_T005132"/>
    <property type="gene ID" value="PYU1_G005121"/>
</dbReference>
<sequence length="50" mass="5692">MLVLNPNERWTAPQLLEHTWITGANVNTAQLTGALIELRKFTARRKFKAA</sequence>
<evidence type="ECO:0008006" key="3">
    <source>
        <dbReference type="Google" id="ProtNLM"/>
    </source>
</evidence>
<dbReference type="SUPFAM" id="SSF56112">
    <property type="entry name" value="Protein kinase-like (PK-like)"/>
    <property type="match status" value="1"/>
</dbReference>
<proteinExistence type="predicted"/>
<reference evidence="2" key="1">
    <citation type="journal article" date="2010" name="Genome Biol.">
        <title>Genome sequence of the necrotrophic plant pathogen Pythium ultimum reveals original pathogenicity mechanisms and effector repertoire.</title>
        <authorList>
            <person name="Levesque C.A."/>
            <person name="Brouwer H."/>
            <person name="Cano L."/>
            <person name="Hamilton J.P."/>
            <person name="Holt C."/>
            <person name="Huitema E."/>
            <person name="Raffaele S."/>
            <person name="Robideau G.P."/>
            <person name="Thines M."/>
            <person name="Win J."/>
            <person name="Zerillo M.M."/>
            <person name="Beakes G.W."/>
            <person name="Boore J.L."/>
            <person name="Busam D."/>
            <person name="Dumas B."/>
            <person name="Ferriera S."/>
            <person name="Fuerstenberg S.I."/>
            <person name="Gachon C.M."/>
            <person name="Gaulin E."/>
            <person name="Govers F."/>
            <person name="Grenville-Briggs L."/>
            <person name="Horner N."/>
            <person name="Hostetler J."/>
            <person name="Jiang R.H."/>
            <person name="Johnson J."/>
            <person name="Krajaejun T."/>
            <person name="Lin H."/>
            <person name="Meijer H.J."/>
            <person name="Moore B."/>
            <person name="Morris P."/>
            <person name="Phuntmart V."/>
            <person name="Puiu D."/>
            <person name="Shetty J."/>
            <person name="Stajich J.E."/>
            <person name="Tripathy S."/>
            <person name="Wawra S."/>
            <person name="van West P."/>
            <person name="Whitty B.R."/>
            <person name="Coutinho P.M."/>
            <person name="Henrissat B."/>
            <person name="Martin F."/>
            <person name="Thomas P.D."/>
            <person name="Tyler B.M."/>
            <person name="De Vries R.P."/>
            <person name="Kamoun S."/>
            <person name="Yandell M."/>
            <person name="Tisserat N."/>
            <person name="Buell C.R."/>
        </authorList>
    </citation>
    <scope>NUCLEOTIDE SEQUENCE</scope>
    <source>
        <strain evidence="2">DAOM:BR144</strain>
    </source>
</reference>
<dbReference type="InterPro" id="IPR011009">
    <property type="entry name" value="Kinase-like_dom_sf"/>
</dbReference>